<dbReference type="InterPro" id="IPR003770">
    <property type="entry name" value="MLTG-like"/>
</dbReference>
<comment type="caution">
    <text evidence="8">The sequence shown here is derived from an EMBL/GenBank/DDBJ whole genome shotgun (WGS) entry which is preliminary data.</text>
</comment>
<keyword evidence="4 7" id="KW-0472">Membrane</keyword>
<dbReference type="Gene3D" id="3.30.1490.480">
    <property type="entry name" value="Endolytic murein transglycosylase"/>
    <property type="match status" value="1"/>
</dbReference>
<evidence type="ECO:0000256" key="5">
    <source>
        <dbReference type="ARBA" id="ARBA00023239"/>
    </source>
</evidence>
<sequence length="338" mass="36587">MAKSSSWRTRFLLLAMLAALAGLLAYLHLADFADRPLSVSPAPAALTVAPGDGLNKVLPKLRAAGIRGGMDWQWQLLARRMGMAGRIHVGDYEIADGSTPAAILRKLASGDTVRIRYTLVEGRAFRQVRAELAGIPGLQNDLADKRDDEIMALLGRAGVHPEGRFLPDTYFVPKSGNASDLLRQAAAAMDAALAEAWQQRDPAAPLKSPDELLILASIVEKETGAAHERPQIAGVFARRLRLGMRLQTDPSVIYGIGERYDGDIRTRDLRTDTPYNTYTRAGLPPTPIAMPGRAALQAAARPAPGDTLYFVATGNGEHVFSATYAEHKKAVATYQLKR</sequence>
<comment type="similarity">
    <text evidence="7">Belongs to the transglycosylase MltG family.</text>
</comment>
<dbReference type="NCBIfam" id="TIGR00247">
    <property type="entry name" value="endolytic transglycosylase MltG"/>
    <property type="match status" value="1"/>
</dbReference>
<organism evidence="8 9">
    <name type="scientific">Arenimonas maotaiensis</name>
    <dbReference type="NCBI Taxonomy" id="1446479"/>
    <lineage>
        <taxon>Bacteria</taxon>
        <taxon>Pseudomonadati</taxon>
        <taxon>Pseudomonadota</taxon>
        <taxon>Gammaproteobacteria</taxon>
        <taxon>Lysobacterales</taxon>
        <taxon>Lysobacteraceae</taxon>
        <taxon>Arenimonas</taxon>
    </lineage>
</organism>
<dbReference type="RefSeq" id="WP_188449024.1">
    <property type="nucleotide sequence ID" value="NZ_BMFO01000002.1"/>
</dbReference>
<dbReference type="EC" id="4.2.2.29" evidence="7"/>
<evidence type="ECO:0000256" key="4">
    <source>
        <dbReference type="ARBA" id="ARBA00023136"/>
    </source>
</evidence>
<proteinExistence type="inferred from homology"/>
<dbReference type="CDD" id="cd08010">
    <property type="entry name" value="MltG_like"/>
    <property type="match status" value="1"/>
</dbReference>
<keyword evidence="5 7" id="KW-0456">Lyase</keyword>
<evidence type="ECO:0000313" key="9">
    <source>
        <dbReference type="Proteomes" id="UP000632858"/>
    </source>
</evidence>
<keyword evidence="7" id="KW-0997">Cell inner membrane</keyword>
<evidence type="ECO:0000256" key="6">
    <source>
        <dbReference type="ARBA" id="ARBA00023316"/>
    </source>
</evidence>
<keyword evidence="1 7" id="KW-1003">Cell membrane</keyword>
<dbReference type="GO" id="GO:0008932">
    <property type="term" value="F:lytic endotransglycosylase activity"/>
    <property type="evidence" value="ECO:0007669"/>
    <property type="project" value="UniProtKB-UniRule"/>
</dbReference>
<dbReference type="EMBL" id="BMFO01000002">
    <property type="protein sequence ID" value="GGF92438.1"/>
    <property type="molecule type" value="Genomic_DNA"/>
</dbReference>
<dbReference type="GO" id="GO:0071555">
    <property type="term" value="P:cell wall organization"/>
    <property type="evidence" value="ECO:0007669"/>
    <property type="project" value="UniProtKB-KW"/>
</dbReference>
<comment type="catalytic activity">
    <reaction evidence="7">
        <text>a peptidoglycan chain = a peptidoglycan chain with N-acetyl-1,6-anhydromuramyl-[peptide] at the reducing end + a peptidoglycan chain with N-acetylglucosamine at the non-reducing end.</text>
        <dbReference type="EC" id="4.2.2.29"/>
    </reaction>
</comment>
<reference evidence="8" key="1">
    <citation type="journal article" date="2014" name="Int. J. Syst. Evol. Microbiol.">
        <title>Complete genome sequence of Corynebacterium casei LMG S-19264T (=DSM 44701T), isolated from a smear-ripened cheese.</title>
        <authorList>
            <consortium name="US DOE Joint Genome Institute (JGI-PGF)"/>
            <person name="Walter F."/>
            <person name="Albersmeier A."/>
            <person name="Kalinowski J."/>
            <person name="Ruckert C."/>
        </authorList>
    </citation>
    <scope>NUCLEOTIDE SEQUENCE</scope>
    <source>
        <strain evidence="8">CGMCC 1.12726</strain>
    </source>
</reference>
<evidence type="ECO:0000256" key="3">
    <source>
        <dbReference type="ARBA" id="ARBA00022989"/>
    </source>
</evidence>
<dbReference type="GO" id="GO:0009252">
    <property type="term" value="P:peptidoglycan biosynthetic process"/>
    <property type="evidence" value="ECO:0007669"/>
    <property type="project" value="UniProtKB-UniRule"/>
</dbReference>
<evidence type="ECO:0000313" key="8">
    <source>
        <dbReference type="EMBL" id="GGF92438.1"/>
    </source>
</evidence>
<reference evidence="8" key="2">
    <citation type="submission" date="2020-09" db="EMBL/GenBank/DDBJ databases">
        <authorList>
            <person name="Sun Q."/>
            <person name="Zhou Y."/>
        </authorList>
    </citation>
    <scope>NUCLEOTIDE SEQUENCE</scope>
    <source>
        <strain evidence="8">CGMCC 1.12726</strain>
    </source>
</reference>
<keyword evidence="9" id="KW-1185">Reference proteome</keyword>
<dbReference type="PANTHER" id="PTHR30518:SF2">
    <property type="entry name" value="ENDOLYTIC MUREIN TRANSGLYCOSYLASE"/>
    <property type="match status" value="1"/>
</dbReference>
<evidence type="ECO:0000256" key="7">
    <source>
        <dbReference type="HAMAP-Rule" id="MF_02065"/>
    </source>
</evidence>
<gene>
    <name evidence="7" type="primary">mltG</name>
    <name evidence="8" type="ORF">GCM10010960_12950</name>
</gene>
<dbReference type="PANTHER" id="PTHR30518">
    <property type="entry name" value="ENDOLYTIC MUREIN TRANSGLYCOSYLASE"/>
    <property type="match status" value="1"/>
</dbReference>
<comment type="function">
    <text evidence="7">Functions as a peptidoglycan terminase that cleaves nascent peptidoglycan strands endolytically to terminate their elongation.</text>
</comment>
<evidence type="ECO:0000256" key="2">
    <source>
        <dbReference type="ARBA" id="ARBA00022692"/>
    </source>
</evidence>
<name>A0A917CM48_9GAMM</name>
<dbReference type="HAMAP" id="MF_02065">
    <property type="entry name" value="MltG"/>
    <property type="match status" value="1"/>
</dbReference>
<keyword evidence="6 7" id="KW-0961">Cell wall biogenesis/degradation</keyword>
<accession>A0A917CM48</accession>
<dbReference type="AlphaFoldDB" id="A0A917CM48"/>
<feature type="site" description="Important for catalytic activity" evidence="7">
    <location>
        <position position="222"/>
    </location>
</feature>
<dbReference type="GO" id="GO:0005886">
    <property type="term" value="C:plasma membrane"/>
    <property type="evidence" value="ECO:0007669"/>
    <property type="project" value="UniProtKB-UniRule"/>
</dbReference>
<keyword evidence="2 7" id="KW-0812">Transmembrane</keyword>
<keyword evidence="3 7" id="KW-1133">Transmembrane helix</keyword>
<evidence type="ECO:0000256" key="1">
    <source>
        <dbReference type="ARBA" id="ARBA00022475"/>
    </source>
</evidence>
<dbReference type="Proteomes" id="UP000632858">
    <property type="component" value="Unassembled WGS sequence"/>
</dbReference>
<protein>
    <recommendedName>
        <fullName evidence="7">Endolytic murein transglycosylase</fullName>
        <ecNumber evidence="7">4.2.2.29</ecNumber>
    </recommendedName>
    <alternativeName>
        <fullName evidence="7">Peptidoglycan lytic transglycosylase</fullName>
    </alternativeName>
    <alternativeName>
        <fullName evidence="7">Peptidoglycan polymerization terminase</fullName>
    </alternativeName>
</protein>
<dbReference type="Gene3D" id="3.30.160.60">
    <property type="entry name" value="Classic Zinc Finger"/>
    <property type="match status" value="1"/>
</dbReference>
<dbReference type="Pfam" id="PF02618">
    <property type="entry name" value="YceG"/>
    <property type="match status" value="1"/>
</dbReference>